<organism evidence="2 3">
    <name type="scientific">Methanolobus vulcani</name>
    <dbReference type="NCBI Taxonomy" id="38026"/>
    <lineage>
        <taxon>Archaea</taxon>
        <taxon>Methanobacteriati</taxon>
        <taxon>Methanobacteriota</taxon>
        <taxon>Stenosarchaea group</taxon>
        <taxon>Methanomicrobia</taxon>
        <taxon>Methanosarcinales</taxon>
        <taxon>Methanosarcinaceae</taxon>
        <taxon>Methanolobus</taxon>
    </lineage>
</organism>
<accession>A0A7Z7B028</accession>
<evidence type="ECO:0000313" key="2">
    <source>
        <dbReference type="EMBL" id="SDG06358.1"/>
    </source>
</evidence>
<protein>
    <submittedName>
        <fullName evidence="2">Uncharacterized protein</fullName>
    </submittedName>
</protein>
<dbReference type="AlphaFoldDB" id="A0A7Z7B028"/>
<feature type="transmembrane region" description="Helical" evidence="1">
    <location>
        <begin position="38"/>
        <end position="55"/>
    </location>
</feature>
<keyword evidence="1" id="KW-0472">Membrane</keyword>
<evidence type="ECO:0000256" key="1">
    <source>
        <dbReference type="SAM" id="Phobius"/>
    </source>
</evidence>
<comment type="caution">
    <text evidence="2">The sequence shown here is derived from an EMBL/GenBank/DDBJ whole genome shotgun (WGS) entry which is preliminary data.</text>
</comment>
<sequence length="57" mass="6417">MPKLNLGVVMKLKRVVSEAITYAIIVLVLYYTGNWDNLGIVTLAYIISIVFWEATKA</sequence>
<proteinExistence type="predicted"/>
<evidence type="ECO:0000313" key="3">
    <source>
        <dbReference type="Proteomes" id="UP000199259"/>
    </source>
</evidence>
<dbReference type="Proteomes" id="UP000199259">
    <property type="component" value="Unassembled WGS sequence"/>
</dbReference>
<keyword evidence="1" id="KW-1133">Transmembrane helix</keyword>
<name>A0A7Z7B028_9EURY</name>
<keyword evidence="1" id="KW-0812">Transmembrane</keyword>
<dbReference type="EMBL" id="FNCA01000006">
    <property type="protein sequence ID" value="SDG06358.1"/>
    <property type="molecule type" value="Genomic_DNA"/>
</dbReference>
<reference evidence="2 3" key="1">
    <citation type="submission" date="2016-10" db="EMBL/GenBank/DDBJ databases">
        <authorList>
            <person name="Varghese N."/>
            <person name="Submissions S."/>
        </authorList>
    </citation>
    <scope>NUCLEOTIDE SEQUENCE [LARGE SCALE GENOMIC DNA]</scope>
    <source>
        <strain evidence="2 3">PL 12/M</strain>
    </source>
</reference>
<keyword evidence="3" id="KW-1185">Reference proteome</keyword>
<gene>
    <name evidence="2" type="ORF">SAMN04488589_2094</name>
</gene>
<feature type="transmembrane region" description="Helical" evidence="1">
    <location>
        <begin position="12"/>
        <end position="32"/>
    </location>
</feature>